<dbReference type="AlphaFoldDB" id="A0A2P2QCD0"/>
<accession>A0A2P2QCD0</accession>
<organism evidence="1">
    <name type="scientific">Rhizophora mucronata</name>
    <name type="common">Asiatic mangrove</name>
    <dbReference type="NCBI Taxonomy" id="61149"/>
    <lineage>
        <taxon>Eukaryota</taxon>
        <taxon>Viridiplantae</taxon>
        <taxon>Streptophyta</taxon>
        <taxon>Embryophyta</taxon>
        <taxon>Tracheophyta</taxon>
        <taxon>Spermatophyta</taxon>
        <taxon>Magnoliopsida</taxon>
        <taxon>eudicotyledons</taxon>
        <taxon>Gunneridae</taxon>
        <taxon>Pentapetalae</taxon>
        <taxon>rosids</taxon>
        <taxon>fabids</taxon>
        <taxon>Malpighiales</taxon>
        <taxon>Rhizophoraceae</taxon>
        <taxon>Rhizophora</taxon>
    </lineage>
</organism>
<proteinExistence type="predicted"/>
<protein>
    <submittedName>
        <fullName evidence="1">Uncharacterized protein</fullName>
    </submittedName>
</protein>
<reference evidence="1" key="1">
    <citation type="submission" date="2018-02" db="EMBL/GenBank/DDBJ databases">
        <title>Rhizophora mucronata_Transcriptome.</title>
        <authorList>
            <person name="Meera S.P."/>
            <person name="Sreeshan A."/>
            <person name="Augustine A."/>
        </authorList>
    </citation>
    <scope>NUCLEOTIDE SEQUENCE</scope>
    <source>
        <tissue evidence="1">Leaf</tissue>
    </source>
</reference>
<evidence type="ECO:0000313" key="1">
    <source>
        <dbReference type="EMBL" id="MBX64625.1"/>
    </source>
</evidence>
<dbReference type="EMBL" id="GGEC01084141">
    <property type="protein sequence ID" value="MBX64625.1"/>
    <property type="molecule type" value="Transcribed_RNA"/>
</dbReference>
<name>A0A2P2QCD0_RHIMU</name>
<sequence>MTEGIWKCHHCNWTYCVTSFWSDPTSNLNSCTNMLMNVGNFNQQGPCFIFETKGQLMIISRKF</sequence>